<dbReference type="AlphaFoldDB" id="A0A1G8RZK4"/>
<sequence>MFDPMAFYEKELAVKEPLVVAGRHVKRYEVVTPGLEITDDIRDAAYAFLPKIYPDFEDPTPPATVTVLHRSAAGMYLNAYNWVWDNVLHCRTAVSGDQPFLGSTDPDLTRFTVIPKDLIGCVWELPPLAHERTAWVRHVLEPDTPDFEGYLGDVMAEGMVGR</sequence>
<evidence type="ECO:0000313" key="1">
    <source>
        <dbReference type="EMBL" id="SDJ22379.1"/>
    </source>
</evidence>
<dbReference type="EMBL" id="FNET01000001">
    <property type="protein sequence ID" value="SDJ22379.1"/>
    <property type="molecule type" value="Genomic_DNA"/>
</dbReference>
<protein>
    <submittedName>
        <fullName evidence="1">Uncharacterized protein</fullName>
    </submittedName>
</protein>
<gene>
    <name evidence="1" type="ORF">SAMN04488074_101835</name>
</gene>
<dbReference type="Proteomes" id="UP000199682">
    <property type="component" value="Unassembled WGS sequence"/>
</dbReference>
<proteinExistence type="predicted"/>
<organism evidence="1 2">
    <name type="scientific">Lentzea albidocapillata subsp. violacea</name>
    <dbReference type="NCBI Taxonomy" id="128104"/>
    <lineage>
        <taxon>Bacteria</taxon>
        <taxon>Bacillati</taxon>
        <taxon>Actinomycetota</taxon>
        <taxon>Actinomycetes</taxon>
        <taxon>Pseudonocardiales</taxon>
        <taxon>Pseudonocardiaceae</taxon>
        <taxon>Lentzea</taxon>
    </lineage>
</organism>
<evidence type="ECO:0000313" key="2">
    <source>
        <dbReference type="Proteomes" id="UP000199682"/>
    </source>
</evidence>
<accession>A0A1G8RZK4</accession>
<reference evidence="2" key="1">
    <citation type="submission" date="2016-10" db="EMBL/GenBank/DDBJ databases">
        <authorList>
            <person name="Varghese N."/>
            <person name="Submissions S."/>
        </authorList>
    </citation>
    <scope>NUCLEOTIDE SEQUENCE [LARGE SCALE GENOMIC DNA]</scope>
    <source>
        <strain evidence="2">DSM 44796</strain>
    </source>
</reference>
<name>A0A1G8RZK4_9PSEU</name>